<evidence type="ECO:0000256" key="2">
    <source>
        <dbReference type="SAM" id="SignalP"/>
    </source>
</evidence>
<proteinExistence type="predicted"/>
<feature type="signal peptide" evidence="2">
    <location>
        <begin position="1"/>
        <end position="19"/>
    </location>
</feature>
<sequence>MKKILILIFFSTFSSWVMAQTEKGNILIGAGTTLGLGQSDGLMGLAFNSSTTELANGVELKNRMTSFFISSKGGYFIFDRFATGLELAISTSSGTTQTSGLELESNFSFLGAGPFVRYYFPSGKLLPFAEINSLFGARSEETSGSGIQEDSKFSVANVGGGLGLAFLLGTRSSLDLVASFNATSLKEDQTDLTTRQTSIGLKLGFTLFF</sequence>
<keyword evidence="5" id="KW-1185">Reference proteome</keyword>
<dbReference type="InterPro" id="IPR027385">
    <property type="entry name" value="Beta-barrel_OMP"/>
</dbReference>
<evidence type="ECO:0000256" key="1">
    <source>
        <dbReference type="ARBA" id="ARBA00022729"/>
    </source>
</evidence>
<evidence type="ECO:0000313" key="5">
    <source>
        <dbReference type="Proteomes" id="UP000292209"/>
    </source>
</evidence>
<protein>
    <recommendedName>
        <fullName evidence="3">Outer membrane protein beta-barrel domain-containing protein</fullName>
    </recommendedName>
</protein>
<dbReference type="RefSeq" id="WP_130274743.1">
    <property type="nucleotide sequence ID" value="NZ_SGXG01000001.1"/>
</dbReference>
<feature type="domain" description="Outer membrane protein beta-barrel" evidence="3">
    <location>
        <begin position="6"/>
        <end position="205"/>
    </location>
</feature>
<keyword evidence="1 2" id="KW-0732">Signal</keyword>
<organism evidence="4 5">
    <name type="scientific">Cecembia calidifontis</name>
    <dbReference type="NCBI Taxonomy" id="1187080"/>
    <lineage>
        <taxon>Bacteria</taxon>
        <taxon>Pseudomonadati</taxon>
        <taxon>Bacteroidota</taxon>
        <taxon>Cytophagia</taxon>
        <taxon>Cytophagales</taxon>
        <taxon>Cyclobacteriaceae</taxon>
        <taxon>Cecembia</taxon>
    </lineage>
</organism>
<evidence type="ECO:0000259" key="3">
    <source>
        <dbReference type="Pfam" id="PF13505"/>
    </source>
</evidence>
<gene>
    <name evidence="4" type="ORF">BC751_1225</name>
</gene>
<dbReference type="Proteomes" id="UP000292209">
    <property type="component" value="Unassembled WGS sequence"/>
</dbReference>
<accession>A0A4Q7P6H8</accession>
<comment type="caution">
    <text evidence="4">The sequence shown here is derived from an EMBL/GenBank/DDBJ whole genome shotgun (WGS) entry which is preliminary data.</text>
</comment>
<evidence type="ECO:0000313" key="4">
    <source>
        <dbReference type="EMBL" id="RZS95686.1"/>
    </source>
</evidence>
<feature type="chain" id="PRO_5020692958" description="Outer membrane protein beta-barrel domain-containing protein" evidence="2">
    <location>
        <begin position="20"/>
        <end position="209"/>
    </location>
</feature>
<dbReference type="Pfam" id="PF13505">
    <property type="entry name" value="OMP_b-brl"/>
    <property type="match status" value="1"/>
</dbReference>
<dbReference type="AlphaFoldDB" id="A0A4Q7P6H8"/>
<dbReference type="EMBL" id="SGXG01000001">
    <property type="protein sequence ID" value="RZS95686.1"/>
    <property type="molecule type" value="Genomic_DNA"/>
</dbReference>
<dbReference type="OrthoDB" id="945117at2"/>
<name>A0A4Q7P6H8_9BACT</name>
<reference evidence="4 5" key="1">
    <citation type="submission" date="2019-02" db="EMBL/GenBank/DDBJ databases">
        <title>Genomic Encyclopedia of Archaeal and Bacterial Type Strains, Phase II (KMG-II): from individual species to whole genera.</title>
        <authorList>
            <person name="Goeker M."/>
        </authorList>
    </citation>
    <scope>NUCLEOTIDE SEQUENCE [LARGE SCALE GENOMIC DNA]</scope>
    <source>
        <strain evidence="4 5">DSM 21411</strain>
    </source>
</reference>